<evidence type="ECO:0000313" key="5">
    <source>
        <dbReference type="EMBL" id="KAK2946461.1"/>
    </source>
</evidence>
<dbReference type="InterPro" id="IPR008978">
    <property type="entry name" value="HSP20-like_chaperone"/>
</dbReference>
<protein>
    <submittedName>
        <fullName evidence="5">Nuclear migration protein nudC</fullName>
    </submittedName>
</protein>
<organism evidence="5 6">
    <name type="scientific">Blattamonas nauphoetae</name>
    <dbReference type="NCBI Taxonomy" id="2049346"/>
    <lineage>
        <taxon>Eukaryota</taxon>
        <taxon>Metamonada</taxon>
        <taxon>Preaxostyla</taxon>
        <taxon>Oxymonadida</taxon>
        <taxon>Blattamonas</taxon>
    </lineage>
</organism>
<dbReference type="CDD" id="cd06467">
    <property type="entry name" value="p23_NUDC_like"/>
    <property type="match status" value="1"/>
</dbReference>
<accession>A0ABQ9X3W3</accession>
<keyword evidence="6" id="KW-1185">Reference proteome</keyword>
<feature type="region of interest" description="Disordered" evidence="3">
    <location>
        <begin position="1"/>
        <end position="24"/>
    </location>
</feature>
<keyword evidence="2" id="KW-0963">Cytoplasm</keyword>
<evidence type="ECO:0000259" key="4">
    <source>
        <dbReference type="PROSITE" id="PS51203"/>
    </source>
</evidence>
<dbReference type="InterPro" id="IPR007052">
    <property type="entry name" value="CS_dom"/>
</dbReference>
<name>A0ABQ9X3W3_9EUKA</name>
<dbReference type="Pfam" id="PF04969">
    <property type="entry name" value="CS"/>
    <property type="match status" value="1"/>
</dbReference>
<dbReference type="Proteomes" id="UP001281761">
    <property type="component" value="Unassembled WGS sequence"/>
</dbReference>
<comment type="subcellular location">
    <subcellularLocation>
        <location evidence="1">Cytoplasm</location>
    </subcellularLocation>
</comment>
<proteinExistence type="predicted"/>
<feature type="domain" description="CS" evidence="4">
    <location>
        <begin position="20"/>
        <end position="109"/>
    </location>
</feature>
<evidence type="ECO:0000256" key="3">
    <source>
        <dbReference type="SAM" id="MobiDB-lite"/>
    </source>
</evidence>
<dbReference type="EMBL" id="JARBJD010000228">
    <property type="protein sequence ID" value="KAK2946461.1"/>
    <property type="molecule type" value="Genomic_DNA"/>
</dbReference>
<dbReference type="SUPFAM" id="SSF49764">
    <property type="entry name" value="HSP20-like chaperones"/>
    <property type="match status" value="1"/>
</dbReference>
<comment type="caution">
    <text evidence="5">The sequence shown here is derived from an EMBL/GenBank/DDBJ whole genome shotgun (WGS) entry which is preliminary data.</text>
</comment>
<dbReference type="Gene3D" id="2.60.40.790">
    <property type="match status" value="1"/>
</dbReference>
<evidence type="ECO:0000256" key="1">
    <source>
        <dbReference type="ARBA" id="ARBA00004496"/>
    </source>
</evidence>
<reference evidence="5 6" key="1">
    <citation type="journal article" date="2022" name="bioRxiv">
        <title>Genomics of Preaxostyla Flagellates Illuminates Evolutionary Transitions and the Path Towards Mitochondrial Loss.</title>
        <authorList>
            <person name="Novak L.V.F."/>
            <person name="Treitli S.C."/>
            <person name="Pyrih J."/>
            <person name="Halakuc P."/>
            <person name="Pipaliya S.V."/>
            <person name="Vacek V."/>
            <person name="Brzon O."/>
            <person name="Soukal P."/>
            <person name="Eme L."/>
            <person name="Dacks J.B."/>
            <person name="Karnkowska A."/>
            <person name="Elias M."/>
            <person name="Hampl V."/>
        </authorList>
    </citation>
    <scope>NUCLEOTIDE SEQUENCE [LARGE SCALE GENOMIC DNA]</scope>
    <source>
        <strain evidence="5">NAU3</strain>
        <tissue evidence="5">Gut</tissue>
    </source>
</reference>
<evidence type="ECO:0000313" key="6">
    <source>
        <dbReference type="Proteomes" id="UP001281761"/>
    </source>
</evidence>
<dbReference type="InterPro" id="IPR037898">
    <property type="entry name" value="NudC_fam"/>
</dbReference>
<evidence type="ECO:0000256" key="2">
    <source>
        <dbReference type="ARBA" id="ARBA00022490"/>
    </source>
</evidence>
<dbReference type="PROSITE" id="PS51203">
    <property type="entry name" value="CS"/>
    <property type="match status" value="1"/>
</dbReference>
<gene>
    <name evidence="5" type="ORF">BLNAU_18626</name>
</gene>
<dbReference type="PANTHER" id="PTHR12356:SF3">
    <property type="entry name" value="NUCLEAR MIGRATION PROTEIN NUDC"/>
    <property type="match status" value="1"/>
</dbReference>
<sequence>MTEAQPAPESQQPESSKTEQAKAPYTWTQTLTELSLEFLVPKGTPPKMMDIRFTATHLYVGVKGQPPILDSDLTSDIVASDSEWQLEGREHLTIMLVKGSNKSWWASPCVGFEEIDVTKIEPPTSKLSDLDGETRALVEKMMYDQEMKKRGLPTSEEKQKQDMMKKFMAQHPEMDFSQTKFG</sequence>
<dbReference type="PANTHER" id="PTHR12356">
    <property type="entry name" value="NUCLEAR MOVEMENT PROTEIN NUDC"/>
    <property type="match status" value="1"/>
</dbReference>